<dbReference type="Pfam" id="PF13393">
    <property type="entry name" value="tRNA-synt_His"/>
    <property type="match status" value="2"/>
</dbReference>
<dbReference type="InterPro" id="IPR004516">
    <property type="entry name" value="HisRS/HisZ"/>
</dbReference>
<feature type="domain" description="Class II Histidinyl-tRNA synthetase (HisRS)-like catalytic core" evidence="2">
    <location>
        <begin position="72"/>
        <end position="260"/>
    </location>
</feature>
<dbReference type="GO" id="GO:0004821">
    <property type="term" value="F:histidine-tRNA ligase activity"/>
    <property type="evidence" value="ECO:0007669"/>
    <property type="project" value="TreeGrafter"/>
</dbReference>
<keyword evidence="3" id="KW-0328">Glycosyltransferase</keyword>
<dbReference type="EMBL" id="CP158568">
    <property type="protein sequence ID" value="XBY43203.1"/>
    <property type="molecule type" value="Genomic_DNA"/>
</dbReference>
<name>A0AAU7X5J1_9HYPH</name>
<evidence type="ECO:0000259" key="2">
    <source>
        <dbReference type="Pfam" id="PF13393"/>
    </source>
</evidence>
<dbReference type="GO" id="GO:0005737">
    <property type="term" value="C:cytoplasm"/>
    <property type="evidence" value="ECO:0007669"/>
    <property type="project" value="InterPro"/>
</dbReference>
<dbReference type="PANTHER" id="PTHR43707:SF1">
    <property type="entry name" value="HISTIDINE--TRNA LIGASE, MITOCHONDRIAL-RELATED"/>
    <property type="match status" value="1"/>
</dbReference>
<dbReference type="InterPro" id="IPR045864">
    <property type="entry name" value="aa-tRNA-synth_II/BPL/LPL"/>
</dbReference>
<protein>
    <submittedName>
        <fullName evidence="3">ATP phosphoribosyltransferase regulatory subunit</fullName>
    </submittedName>
</protein>
<dbReference type="InterPro" id="IPR041715">
    <property type="entry name" value="HisRS-like_core"/>
</dbReference>
<dbReference type="KEGG" id="mflg:ABS361_13965"/>
<reference evidence="3" key="1">
    <citation type="submission" date="2024-06" db="EMBL/GenBank/DDBJ databases">
        <title>Methylostella associata gen. nov., sp. nov., a novel Ancalomicrobiaceae-affiliated facultatively methylotrophic bacteria that feed on methanotrophs of the genus Methylococcus.</title>
        <authorList>
            <person name="Saltykova V."/>
            <person name="Danilova O.V."/>
            <person name="Oshkin I.Y."/>
            <person name="Belova S.E."/>
            <person name="Pimenov N.V."/>
            <person name="Dedysh S.N."/>
        </authorList>
    </citation>
    <scope>NUCLEOTIDE SEQUENCE</scope>
    <source>
        <strain evidence="3">S20</strain>
    </source>
</reference>
<keyword evidence="1" id="KW-0028">Amino-acid biosynthesis</keyword>
<dbReference type="SUPFAM" id="SSF55681">
    <property type="entry name" value="Class II aaRS and biotin synthetases"/>
    <property type="match status" value="1"/>
</dbReference>
<dbReference type="NCBIfam" id="NF008953">
    <property type="entry name" value="PRK12295.1-6"/>
    <property type="match status" value="1"/>
</dbReference>
<dbReference type="AlphaFoldDB" id="A0AAU7X5J1"/>
<dbReference type="GO" id="GO:0000105">
    <property type="term" value="P:L-histidine biosynthetic process"/>
    <property type="evidence" value="ECO:0007669"/>
    <property type="project" value="UniProtKB-KW"/>
</dbReference>
<dbReference type="PANTHER" id="PTHR43707">
    <property type="entry name" value="HISTIDYL-TRNA SYNTHETASE"/>
    <property type="match status" value="1"/>
</dbReference>
<gene>
    <name evidence="3" type="ORF">ABS361_13965</name>
</gene>
<accession>A0AAU7X5J1</accession>
<sequence>MAKKSMTGPMAGGSRLLGRHPLADRFAEILTGAGIETAEHLEAMLGIGEAGEADADPAAQLLGLFEEEAEAEMVEPAILLPAELFLDTAGEDIRRRLFVTADAEGREMCLRPDFTIPVCRHYLAQGEAGRVANLAYFGPVFRQRPGETGEFLQAGIEMFGNDDPAAADADALRLAVEAVALFGVDDPQVRLGDEGLFTAVMEGLDLPLPWRRRLRAVFGDRARMDQAIARLAGSGAGSELVQHAGFLGAIAGANREAAQAVVEDLLAIAGIKAVGARTAHEIAERFLDQATLGGGGGLSAEKAGVLTRFLDIAGAPDVAADHLERFAREAGLTIDPAIDLFVRRNEALIDSGIDLRSLGFAADFGRHLDYYSGFIFEIRDPERGDDKPVVGGGRYDGLLERLGAGQPIPALGFSMWLDRLGVEGYGREGGRS</sequence>
<organism evidence="3">
    <name type="scientific">Methyloraptor flagellatus</name>
    <dbReference type="NCBI Taxonomy" id="3162530"/>
    <lineage>
        <taxon>Bacteria</taxon>
        <taxon>Pseudomonadati</taxon>
        <taxon>Pseudomonadota</taxon>
        <taxon>Alphaproteobacteria</taxon>
        <taxon>Hyphomicrobiales</taxon>
        <taxon>Ancalomicrobiaceae</taxon>
        <taxon>Methyloraptor</taxon>
    </lineage>
</organism>
<evidence type="ECO:0000256" key="1">
    <source>
        <dbReference type="ARBA" id="ARBA00023102"/>
    </source>
</evidence>
<dbReference type="GO" id="GO:0006427">
    <property type="term" value="P:histidyl-tRNA aminoacylation"/>
    <property type="evidence" value="ECO:0007669"/>
    <property type="project" value="TreeGrafter"/>
</dbReference>
<dbReference type="Gene3D" id="3.30.930.10">
    <property type="entry name" value="Bira Bifunctional Protein, Domain 2"/>
    <property type="match status" value="1"/>
</dbReference>
<proteinExistence type="predicted"/>
<dbReference type="GO" id="GO:0016757">
    <property type="term" value="F:glycosyltransferase activity"/>
    <property type="evidence" value="ECO:0007669"/>
    <property type="project" value="UniProtKB-KW"/>
</dbReference>
<feature type="domain" description="Class II Histidinyl-tRNA synthetase (HisRS)-like catalytic core" evidence="2">
    <location>
        <begin position="261"/>
        <end position="420"/>
    </location>
</feature>
<keyword evidence="1" id="KW-0368">Histidine biosynthesis</keyword>
<evidence type="ECO:0000313" key="3">
    <source>
        <dbReference type="EMBL" id="XBY43203.1"/>
    </source>
</evidence>
<keyword evidence="3" id="KW-0808">Transferase</keyword>
<dbReference type="RefSeq" id="WP_407048303.1">
    <property type="nucleotide sequence ID" value="NZ_CP158568.1"/>
</dbReference>